<dbReference type="RefSeq" id="WP_111349312.1">
    <property type="nucleotide sequence ID" value="NZ_JAIWKD010000006.1"/>
</dbReference>
<evidence type="ECO:0000313" key="2">
    <source>
        <dbReference type="EMBL" id="RAH99226.1"/>
    </source>
</evidence>
<evidence type="ECO:0000256" key="1">
    <source>
        <dbReference type="SAM" id="SignalP"/>
    </source>
</evidence>
<dbReference type="InterPro" id="IPR007325">
    <property type="entry name" value="KFase/CYL"/>
</dbReference>
<dbReference type="Proteomes" id="UP000249590">
    <property type="component" value="Unassembled WGS sequence"/>
</dbReference>
<comment type="caution">
    <text evidence="2">The sequence shown here is derived from an EMBL/GenBank/DDBJ whole genome shotgun (WGS) entry which is preliminary data.</text>
</comment>
<keyword evidence="1" id="KW-0732">Signal</keyword>
<dbReference type="AlphaFoldDB" id="A0A8B2NUA4"/>
<dbReference type="OrthoDB" id="7067800at2"/>
<feature type="signal peptide" evidence="1">
    <location>
        <begin position="1"/>
        <end position="25"/>
    </location>
</feature>
<dbReference type="InterPro" id="IPR037175">
    <property type="entry name" value="KFase_sf"/>
</dbReference>
<organism evidence="2 3">
    <name type="scientific">Acuticoccus sediminis</name>
    <dbReference type="NCBI Taxonomy" id="2184697"/>
    <lineage>
        <taxon>Bacteria</taxon>
        <taxon>Pseudomonadati</taxon>
        <taxon>Pseudomonadota</taxon>
        <taxon>Alphaproteobacteria</taxon>
        <taxon>Hyphomicrobiales</taxon>
        <taxon>Amorphaceae</taxon>
        <taxon>Acuticoccus</taxon>
    </lineage>
</organism>
<sequence>MTTHTWKTAGLAALLAVAMGGTALAECTPSKWGPDDEIGAANTITPERVKAAAALVKQGKTQHLGIIIDKTIPAFGARNLSVTILQPGQQWGEMPFPNGFIYNDDIFTGWLGIGSQLDTLAHGGLHNEDGSYFYNCNEAAEISQVTGMTKLGLEKVPPLVARGVVLDMAAHAGKEHLDAGEYFTADDVKAQAEAQGVTLGEGDVVLFHTGWTDHVLPSDPKAWGSGEPGMAEDVAEYMAELGVLAVGADTWGVDVVPPQNPGRPFQGHITLLKENGIYILEVMNTGPLIEDDVSEFMFVLGPSRLRGAVQAIIDPIALY</sequence>
<dbReference type="PANTHER" id="PTHR34861:SF10">
    <property type="entry name" value="CYCLASE"/>
    <property type="match status" value="1"/>
</dbReference>
<dbReference type="GO" id="GO:0019441">
    <property type="term" value="P:L-tryptophan catabolic process to kynurenine"/>
    <property type="evidence" value="ECO:0007669"/>
    <property type="project" value="InterPro"/>
</dbReference>
<name>A0A8B2NUA4_9HYPH</name>
<protein>
    <submittedName>
        <fullName evidence="2">Polyketide cyclase</fullName>
    </submittedName>
</protein>
<dbReference type="SUPFAM" id="SSF102198">
    <property type="entry name" value="Putative cyclase"/>
    <property type="match status" value="1"/>
</dbReference>
<dbReference type="Gene3D" id="3.50.30.50">
    <property type="entry name" value="Putative cyclase"/>
    <property type="match status" value="1"/>
</dbReference>
<dbReference type="GO" id="GO:0004061">
    <property type="term" value="F:arylformamidase activity"/>
    <property type="evidence" value="ECO:0007669"/>
    <property type="project" value="InterPro"/>
</dbReference>
<dbReference type="EMBL" id="QHHQ01000005">
    <property type="protein sequence ID" value="RAH99226.1"/>
    <property type="molecule type" value="Genomic_DNA"/>
</dbReference>
<keyword evidence="3" id="KW-1185">Reference proteome</keyword>
<evidence type="ECO:0000313" key="3">
    <source>
        <dbReference type="Proteomes" id="UP000249590"/>
    </source>
</evidence>
<reference evidence="2 3" key="1">
    <citation type="submission" date="2018-05" db="EMBL/GenBank/DDBJ databases">
        <title>Acuticoccus sediminis sp. nov., isolated from deep-sea sediment of Indian Ocean.</title>
        <authorList>
            <person name="Liu X."/>
            <person name="Lai Q."/>
            <person name="Du Y."/>
            <person name="Sun F."/>
            <person name="Zhang X."/>
            <person name="Wang S."/>
            <person name="Shao Z."/>
        </authorList>
    </citation>
    <scope>NUCLEOTIDE SEQUENCE [LARGE SCALE GENOMIC DNA]</scope>
    <source>
        <strain evidence="2 3">PTG4-2</strain>
    </source>
</reference>
<proteinExistence type="predicted"/>
<gene>
    <name evidence="2" type="ORF">DLJ53_22040</name>
</gene>
<dbReference type="PANTHER" id="PTHR34861">
    <property type="match status" value="1"/>
</dbReference>
<accession>A0A8B2NUA4</accession>
<feature type="chain" id="PRO_5032755276" evidence="1">
    <location>
        <begin position="26"/>
        <end position="319"/>
    </location>
</feature>
<dbReference type="Pfam" id="PF04199">
    <property type="entry name" value="Cyclase"/>
    <property type="match status" value="1"/>
</dbReference>